<accession>A0A1T5BP52</accession>
<keyword evidence="1" id="KW-0812">Transmembrane</keyword>
<dbReference type="STRING" id="439228.SAMN06295920_103145"/>
<reference evidence="3" key="1">
    <citation type="submission" date="2017-02" db="EMBL/GenBank/DDBJ databases">
        <authorList>
            <person name="Varghese N."/>
            <person name="Submissions S."/>
        </authorList>
    </citation>
    <scope>NUCLEOTIDE SEQUENCE [LARGE SCALE GENOMIC DNA]</scope>
    <source>
        <strain evidence="3">UM2</strain>
    </source>
</reference>
<name>A0A1T5BP52_9SPHN</name>
<keyword evidence="3" id="KW-1185">Reference proteome</keyword>
<keyword evidence="1" id="KW-0472">Membrane</keyword>
<evidence type="ECO:0000313" key="3">
    <source>
        <dbReference type="Proteomes" id="UP000189818"/>
    </source>
</evidence>
<evidence type="ECO:0000256" key="1">
    <source>
        <dbReference type="SAM" id="Phobius"/>
    </source>
</evidence>
<dbReference type="Proteomes" id="UP000189818">
    <property type="component" value="Unassembled WGS sequence"/>
</dbReference>
<protein>
    <submittedName>
        <fullName evidence="2">Uncharacterized protein</fullName>
    </submittedName>
</protein>
<gene>
    <name evidence="2" type="ORF">SAMN06295920_103145</name>
</gene>
<sequence length="61" mass="6412">MTPRQSYLLFAAAMSLSVIAARWLLGLAGLIVPTWAFVGALIFVNFAALFLAGACHSGSAR</sequence>
<proteinExistence type="predicted"/>
<evidence type="ECO:0000313" key="2">
    <source>
        <dbReference type="EMBL" id="SKB48690.1"/>
    </source>
</evidence>
<organism evidence="2 3">
    <name type="scientific">Rhizorhabdus histidinilytica</name>
    <dbReference type="NCBI Taxonomy" id="439228"/>
    <lineage>
        <taxon>Bacteria</taxon>
        <taxon>Pseudomonadati</taxon>
        <taxon>Pseudomonadota</taxon>
        <taxon>Alphaproteobacteria</taxon>
        <taxon>Sphingomonadales</taxon>
        <taxon>Sphingomonadaceae</taxon>
        <taxon>Rhizorhabdus</taxon>
    </lineage>
</organism>
<keyword evidence="1" id="KW-1133">Transmembrane helix</keyword>
<feature type="transmembrane region" description="Helical" evidence="1">
    <location>
        <begin position="7"/>
        <end position="25"/>
    </location>
</feature>
<dbReference type="RefSeq" id="WP_079647475.1">
    <property type="nucleotide sequence ID" value="NZ_FUYM01000003.1"/>
</dbReference>
<dbReference type="EMBL" id="FUYM01000003">
    <property type="protein sequence ID" value="SKB48690.1"/>
    <property type="molecule type" value="Genomic_DNA"/>
</dbReference>
<feature type="transmembrane region" description="Helical" evidence="1">
    <location>
        <begin position="31"/>
        <end position="55"/>
    </location>
</feature>
<dbReference type="AlphaFoldDB" id="A0A1T5BP52"/>